<sequence>MKKRIGSLFLALAITGVGIMLNTSLVNAATQTTGWTVTYDGGKFVSDYDISKSTITSAMPGDTISYEVNYKNASGTTSDFYVSTDVINSLEEKSIGGGQSNAAGGAYTYKLSYKVGNQETVIHDSETVGGDNNTVVGLKQAVGNIESGKVPYFNVGRLNNGQTGTIIITVKLDGNSQDNNYMEKLATLDLKFGAEKVPKPQNNVVTNTSVNHVVYTTPGGVQVVAIDEPKVPQSGGNPVTGDSILPIIICTMAMVLGIILVVIYFRMEKRQKGGA</sequence>
<dbReference type="EMBL" id="SVER01000002">
    <property type="protein sequence ID" value="MBE5918430.1"/>
    <property type="molecule type" value="Genomic_DNA"/>
</dbReference>
<comment type="caution">
    <text evidence="3">The sequence shown here is derived from an EMBL/GenBank/DDBJ whole genome shotgun (WGS) entry which is preliminary data.</text>
</comment>
<proteinExistence type="predicted"/>
<keyword evidence="1" id="KW-0812">Transmembrane</keyword>
<evidence type="ECO:0000313" key="4">
    <source>
        <dbReference type="Proteomes" id="UP000766246"/>
    </source>
</evidence>
<feature type="transmembrane region" description="Helical" evidence="1">
    <location>
        <begin position="244"/>
        <end position="265"/>
    </location>
</feature>
<feature type="signal peptide" evidence="2">
    <location>
        <begin position="1"/>
        <end position="28"/>
    </location>
</feature>
<accession>A0A927U9F0</accession>
<evidence type="ECO:0000256" key="1">
    <source>
        <dbReference type="SAM" id="Phobius"/>
    </source>
</evidence>
<evidence type="ECO:0000256" key="2">
    <source>
        <dbReference type="SAM" id="SignalP"/>
    </source>
</evidence>
<protein>
    <submittedName>
        <fullName evidence="3">Uncharacterized protein</fullName>
    </submittedName>
</protein>
<dbReference type="Proteomes" id="UP000766246">
    <property type="component" value="Unassembled WGS sequence"/>
</dbReference>
<keyword evidence="1" id="KW-0472">Membrane</keyword>
<gene>
    <name evidence="3" type="ORF">E7272_01175</name>
</gene>
<keyword evidence="2" id="KW-0732">Signal</keyword>
<keyword evidence="1" id="KW-1133">Transmembrane helix</keyword>
<evidence type="ECO:0000313" key="3">
    <source>
        <dbReference type="EMBL" id="MBE5918430.1"/>
    </source>
</evidence>
<organism evidence="3 4">
    <name type="scientific">Pseudobutyrivibrio ruminis</name>
    <dbReference type="NCBI Taxonomy" id="46206"/>
    <lineage>
        <taxon>Bacteria</taxon>
        <taxon>Bacillati</taxon>
        <taxon>Bacillota</taxon>
        <taxon>Clostridia</taxon>
        <taxon>Lachnospirales</taxon>
        <taxon>Lachnospiraceae</taxon>
        <taxon>Pseudobutyrivibrio</taxon>
    </lineage>
</organism>
<dbReference type="AlphaFoldDB" id="A0A927U9F0"/>
<feature type="chain" id="PRO_5037894556" evidence="2">
    <location>
        <begin position="29"/>
        <end position="275"/>
    </location>
</feature>
<reference evidence="3" key="1">
    <citation type="submission" date="2019-04" db="EMBL/GenBank/DDBJ databases">
        <title>Evolution of Biomass-Degrading Anaerobic Consortia Revealed by Metagenomics.</title>
        <authorList>
            <person name="Peng X."/>
        </authorList>
    </citation>
    <scope>NUCLEOTIDE SEQUENCE</scope>
    <source>
        <strain evidence="3">SIG311</strain>
    </source>
</reference>
<name>A0A927U9F0_9FIRM</name>